<keyword evidence="3" id="KW-1185">Reference proteome</keyword>
<dbReference type="Proteomes" id="UP000193087">
    <property type="component" value="Unassembled WGS sequence"/>
</dbReference>
<feature type="domain" description="ANTAR" evidence="1">
    <location>
        <begin position="6"/>
        <end position="61"/>
    </location>
</feature>
<dbReference type="STRING" id="486698.AWC22_12375"/>
<protein>
    <submittedName>
        <fullName evidence="2">Antitermination regulator</fullName>
    </submittedName>
</protein>
<evidence type="ECO:0000313" key="2">
    <source>
        <dbReference type="EMBL" id="ORW84698.1"/>
    </source>
</evidence>
<dbReference type="InterPro" id="IPR024189">
    <property type="entry name" value="ANTAR_transcrpt_antiterm_reg"/>
</dbReference>
<sequence>MTANWVSTQISCGPHSGRVLDTARGILIGLRRCTSETAFEELFGAAQRHKVPLFAMAWALVHLADDSGKPTPSFMEAQSAARREWGELFAESAMAPC</sequence>
<evidence type="ECO:0000313" key="3">
    <source>
        <dbReference type="Proteomes" id="UP000193087"/>
    </source>
</evidence>
<dbReference type="PIRSF" id="PIRSF010636">
    <property type="entry name" value="ANTAR_solo"/>
    <property type="match status" value="1"/>
</dbReference>
<dbReference type="SMART" id="SM01012">
    <property type="entry name" value="ANTAR"/>
    <property type="match status" value="1"/>
</dbReference>
<dbReference type="Gene3D" id="1.10.10.10">
    <property type="entry name" value="Winged helix-like DNA-binding domain superfamily/Winged helix DNA-binding domain"/>
    <property type="match status" value="1"/>
</dbReference>
<dbReference type="GO" id="GO:0003723">
    <property type="term" value="F:RNA binding"/>
    <property type="evidence" value="ECO:0007669"/>
    <property type="project" value="InterPro"/>
</dbReference>
<reference evidence="2 3" key="1">
    <citation type="submission" date="2016-01" db="EMBL/GenBank/DDBJ databases">
        <title>The new phylogeny of the genus Mycobacterium.</title>
        <authorList>
            <person name="Tarcisio F."/>
            <person name="Conor M."/>
            <person name="Antonella G."/>
            <person name="Elisabetta G."/>
            <person name="Giulia F.S."/>
            <person name="Sara T."/>
            <person name="Anna F."/>
            <person name="Clotilde B."/>
            <person name="Roberto B."/>
            <person name="Veronica D.S."/>
            <person name="Fabio R."/>
            <person name="Monica P."/>
            <person name="Olivier J."/>
            <person name="Enrico T."/>
            <person name="Nicola S."/>
        </authorList>
    </citation>
    <scope>NUCLEOTIDE SEQUENCE [LARGE SCALE GENOMIC DNA]</scope>
    <source>
        <strain evidence="2 3">DSM 45176</strain>
    </source>
</reference>
<proteinExistence type="predicted"/>
<dbReference type="InterPro" id="IPR036388">
    <property type="entry name" value="WH-like_DNA-bd_sf"/>
</dbReference>
<evidence type="ECO:0000259" key="1">
    <source>
        <dbReference type="SMART" id="SM01012"/>
    </source>
</evidence>
<organism evidence="2 3">
    <name type="scientific">Mycobacterium riyadhense</name>
    <dbReference type="NCBI Taxonomy" id="486698"/>
    <lineage>
        <taxon>Bacteria</taxon>
        <taxon>Bacillati</taxon>
        <taxon>Actinomycetota</taxon>
        <taxon>Actinomycetes</taxon>
        <taxon>Mycobacteriales</taxon>
        <taxon>Mycobacteriaceae</taxon>
        <taxon>Mycobacterium</taxon>
    </lineage>
</organism>
<dbReference type="GeneID" id="93494835"/>
<gene>
    <name evidence="2" type="ORF">AWC22_12375</name>
</gene>
<accession>A0A1X2D989</accession>
<dbReference type="EMBL" id="LQPQ01000033">
    <property type="protein sequence ID" value="ORW84698.1"/>
    <property type="molecule type" value="Genomic_DNA"/>
</dbReference>
<dbReference type="Pfam" id="PF03861">
    <property type="entry name" value="ANTAR"/>
    <property type="match status" value="1"/>
</dbReference>
<dbReference type="OrthoDB" id="4466770at2"/>
<name>A0A1X2D989_9MYCO</name>
<dbReference type="AlphaFoldDB" id="A0A1X2D989"/>
<dbReference type="InterPro" id="IPR005561">
    <property type="entry name" value="ANTAR"/>
</dbReference>
<dbReference type="RefSeq" id="WP_085249305.1">
    <property type="nucleotide sequence ID" value="NZ_CAJMWI010000001.1"/>
</dbReference>
<comment type="caution">
    <text evidence="2">The sequence shown here is derived from an EMBL/GenBank/DDBJ whole genome shotgun (WGS) entry which is preliminary data.</text>
</comment>